<evidence type="ECO:0000256" key="7">
    <source>
        <dbReference type="ARBA" id="ARBA00023136"/>
    </source>
</evidence>
<evidence type="ECO:0000256" key="9">
    <source>
        <dbReference type="SAM" id="Phobius"/>
    </source>
</evidence>
<evidence type="ECO:0000256" key="1">
    <source>
        <dbReference type="ARBA" id="ARBA00004141"/>
    </source>
</evidence>
<keyword evidence="6 9" id="KW-1133">Transmembrane helix</keyword>
<gene>
    <name evidence="11" type="ORF">SO694_00120089</name>
</gene>
<dbReference type="InterPro" id="IPR043926">
    <property type="entry name" value="ABCG_dom"/>
</dbReference>
<accession>A0ABR1G3Y2</accession>
<dbReference type="Pfam" id="PF00005">
    <property type="entry name" value="ABC_tran"/>
    <property type="match status" value="1"/>
</dbReference>
<feature type="compositionally biased region" description="Low complexity" evidence="8">
    <location>
        <begin position="925"/>
        <end position="937"/>
    </location>
</feature>
<keyword evidence="3 9" id="KW-0812">Transmembrane</keyword>
<dbReference type="InterPro" id="IPR003439">
    <property type="entry name" value="ABC_transporter-like_ATP-bd"/>
</dbReference>
<evidence type="ECO:0000313" key="12">
    <source>
        <dbReference type="Proteomes" id="UP001363151"/>
    </source>
</evidence>
<feature type="region of interest" description="Disordered" evidence="8">
    <location>
        <begin position="925"/>
        <end position="951"/>
    </location>
</feature>
<dbReference type="InterPro" id="IPR003593">
    <property type="entry name" value="AAA+_ATPase"/>
</dbReference>
<evidence type="ECO:0000256" key="4">
    <source>
        <dbReference type="ARBA" id="ARBA00022741"/>
    </source>
</evidence>
<evidence type="ECO:0000256" key="3">
    <source>
        <dbReference type="ARBA" id="ARBA00022692"/>
    </source>
</evidence>
<feature type="compositionally biased region" description="Polar residues" evidence="8">
    <location>
        <begin position="1"/>
        <end position="10"/>
    </location>
</feature>
<dbReference type="SMART" id="SM00382">
    <property type="entry name" value="AAA"/>
    <property type="match status" value="1"/>
</dbReference>
<comment type="subcellular location">
    <subcellularLocation>
        <location evidence="1">Membrane</location>
        <topology evidence="1">Multi-pass membrane protein</topology>
    </subcellularLocation>
</comment>
<protein>
    <submittedName>
        <fullName evidence="11">ABC transporter</fullName>
    </submittedName>
</protein>
<keyword evidence="12" id="KW-1185">Reference proteome</keyword>
<comment type="caution">
    <text evidence="11">The sequence shown here is derived from an EMBL/GenBank/DDBJ whole genome shotgun (WGS) entry which is preliminary data.</text>
</comment>
<feature type="transmembrane region" description="Helical" evidence="9">
    <location>
        <begin position="547"/>
        <end position="569"/>
    </location>
</feature>
<dbReference type="EMBL" id="JBBJCI010000125">
    <property type="protein sequence ID" value="KAK7247840.1"/>
    <property type="molecule type" value="Genomic_DNA"/>
</dbReference>
<evidence type="ECO:0000256" key="5">
    <source>
        <dbReference type="ARBA" id="ARBA00022840"/>
    </source>
</evidence>
<dbReference type="InterPro" id="IPR050352">
    <property type="entry name" value="ABCG_transporters"/>
</dbReference>
<sequence length="1282" mass="136284">MEAPDDTTSTADEHKEEERKEGDPPGDIAVEPAPPPSPGGAGRGPEADGGPPKAARGDEVLCVCCNYGTVARCVDCVCGFEQLNYNEENLIYKNVVRLALLVACAFYAYETCGVVEKRFQVYAHAPYWVRYSHIFAEALGDGAKRRQPSAERAGAFDPAGVSNLIDRLYGDSYSKEDLALLKQSHCNASVVLESANGKRDTDDCGIDAPVYKRGCRAGYYEPRGAARGPNPHLDTAAPCPDGFFCLADVTCFIACPLGSPDRVGVECLAGHFCPQGSFHRVRCRWYEQCEGPGRVSANKFYAMAAIAGIVFLLAFGTSSVWVSLMAYLHLRRAARRHVAPRDDASFAALRASSDGDREASLASRAAPDDGDDYASRTRRACFAAVGACGFVVRHAKRQAYVLVHAALTACAPSATALDPQSIFRRDAERRHCCGVSPANHLRVALAAGLSLVALVLVTLGRLSSFHALVGAYAGVAALLVASSCALCTFQRAAGARTCLLCSKEGHAAMALLGCAVGLGFGALVVLRRGVLDYDDDGVDDDAAPRHLEVKICLAGLGVGALGAFGVIALSSKRFKKVKAEPPVLGGDLETPLLVTRQPGDDDAAALVAERESAAPRASERDSLASSASRPVRFTIDVDFEDLGLKLRSSGLQVLKGVTGRCASGRVTAIMGPSGAGKTTMLNVLSGRASYGVTTGVVAINGVPESVQGFGPFVGFVPQEDTMHTNLTVGENVEFYGALRLPRHYTAWDVRKVVERTLEVLGLEHIEGSVIGDAEKRGISGGQRKRVNVAMEIVSDPSLLFLDEPTSGLDSTTSFELVQSLRVLSGRKVNVVVVLHQPSFFIFRMFHDVLLLCRGGRTAYCGPSEGALPYFEASGFSMPAFENPADFFMDVIAGKAAVRDGASPFAGALADVAGVQDSRKGARQHAAALASSGSATRASRAHRKLGRASRKRQRQVRKMATKLSQFNIFFRRTCLLLARDRHQFAVDCCIQLACGAFFGLLYEDFEFKAGRQKRAKFPTSKAPISAVQGRAQTLFFMLNLGVGLTASLASLRVFGSDRAVFWREAAPGSGMELDRFAYFLAKNAVEVPLPPSRRHPRATFAPLRRRRFIFWCATECRAKLVLDGGDAGWSSAWGTSVDGVMGGKSSIAVSFDDGMRATGYLNTDGGGFAGCSRNVAEPVDVSSYAGVAVTYAAPTPPAPPLAPSCGSGGEGDTGGSWIDHRAVFALSPSADADGVGVATLPFDAFEGAYDFTILEIAVVDDLVRDDPAPALGAAPPPLRSPRR</sequence>
<proteinExistence type="predicted"/>
<evidence type="ECO:0000259" key="10">
    <source>
        <dbReference type="PROSITE" id="PS50893"/>
    </source>
</evidence>
<feature type="domain" description="ABC transporter" evidence="10">
    <location>
        <begin position="637"/>
        <end position="879"/>
    </location>
</feature>
<dbReference type="PANTHER" id="PTHR48041">
    <property type="entry name" value="ABC TRANSPORTER G FAMILY MEMBER 28"/>
    <property type="match status" value="1"/>
</dbReference>
<dbReference type="PROSITE" id="PS50893">
    <property type="entry name" value="ABC_TRANSPORTER_2"/>
    <property type="match status" value="1"/>
</dbReference>
<keyword evidence="7 9" id="KW-0472">Membrane</keyword>
<dbReference type="Pfam" id="PF19055">
    <property type="entry name" value="ABC2_membrane_7"/>
    <property type="match status" value="1"/>
</dbReference>
<name>A0ABR1G3Y2_AURAN</name>
<feature type="transmembrane region" description="Helical" evidence="9">
    <location>
        <begin position="507"/>
        <end position="527"/>
    </location>
</feature>
<feature type="compositionally biased region" description="Basic residues" evidence="8">
    <location>
        <begin position="938"/>
        <end position="951"/>
    </location>
</feature>
<evidence type="ECO:0000256" key="8">
    <source>
        <dbReference type="SAM" id="MobiDB-lite"/>
    </source>
</evidence>
<reference evidence="11 12" key="1">
    <citation type="submission" date="2024-03" db="EMBL/GenBank/DDBJ databases">
        <title>Aureococcus anophagefferens CCMP1851 and Kratosvirus quantuckense: Draft genome of a second virus-susceptible host strain in the model system.</title>
        <authorList>
            <person name="Chase E."/>
            <person name="Truchon A.R."/>
            <person name="Schepens W."/>
            <person name="Wilhelm S.W."/>
        </authorList>
    </citation>
    <scope>NUCLEOTIDE SEQUENCE [LARGE SCALE GENOMIC DNA]</scope>
    <source>
        <strain evidence="11 12">CCMP1851</strain>
    </source>
</reference>
<dbReference type="Proteomes" id="UP001363151">
    <property type="component" value="Unassembled WGS sequence"/>
</dbReference>
<evidence type="ECO:0000313" key="11">
    <source>
        <dbReference type="EMBL" id="KAK7247840.1"/>
    </source>
</evidence>
<dbReference type="Gene3D" id="3.40.50.300">
    <property type="entry name" value="P-loop containing nucleotide triphosphate hydrolases"/>
    <property type="match status" value="1"/>
</dbReference>
<feature type="transmembrane region" description="Helical" evidence="9">
    <location>
        <begin position="465"/>
        <end position="486"/>
    </location>
</feature>
<dbReference type="Pfam" id="PF08547">
    <property type="entry name" value="CIA30"/>
    <property type="match status" value="1"/>
</dbReference>
<dbReference type="InterPro" id="IPR013857">
    <property type="entry name" value="NADH-UbQ_OxRdtase-assoc_prot30"/>
</dbReference>
<keyword evidence="2" id="KW-0813">Transport</keyword>
<dbReference type="PROSITE" id="PS00211">
    <property type="entry name" value="ABC_TRANSPORTER_1"/>
    <property type="match status" value="1"/>
</dbReference>
<dbReference type="InterPro" id="IPR017871">
    <property type="entry name" value="ABC_transporter-like_CS"/>
</dbReference>
<dbReference type="InterPro" id="IPR027417">
    <property type="entry name" value="P-loop_NTPase"/>
</dbReference>
<dbReference type="PANTHER" id="PTHR48041:SF91">
    <property type="entry name" value="ABC TRANSPORTER G FAMILY MEMBER 28"/>
    <property type="match status" value="1"/>
</dbReference>
<dbReference type="SUPFAM" id="SSF52540">
    <property type="entry name" value="P-loop containing nucleoside triphosphate hydrolases"/>
    <property type="match status" value="1"/>
</dbReference>
<feature type="transmembrane region" description="Helical" evidence="9">
    <location>
        <begin position="439"/>
        <end position="459"/>
    </location>
</feature>
<keyword evidence="4" id="KW-0547">Nucleotide-binding</keyword>
<feature type="transmembrane region" description="Helical" evidence="9">
    <location>
        <begin position="300"/>
        <end position="328"/>
    </location>
</feature>
<feature type="compositionally biased region" description="Basic and acidic residues" evidence="8">
    <location>
        <begin position="11"/>
        <end position="23"/>
    </location>
</feature>
<evidence type="ECO:0000256" key="2">
    <source>
        <dbReference type="ARBA" id="ARBA00022448"/>
    </source>
</evidence>
<feature type="region of interest" description="Disordered" evidence="8">
    <location>
        <begin position="1"/>
        <end position="52"/>
    </location>
</feature>
<evidence type="ECO:0000256" key="6">
    <source>
        <dbReference type="ARBA" id="ARBA00022989"/>
    </source>
</evidence>
<keyword evidence="5" id="KW-0067">ATP-binding</keyword>
<dbReference type="CDD" id="cd03213">
    <property type="entry name" value="ABCG_EPDR"/>
    <property type="match status" value="1"/>
</dbReference>
<organism evidence="11 12">
    <name type="scientific">Aureococcus anophagefferens</name>
    <name type="common">Harmful bloom alga</name>
    <dbReference type="NCBI Taxonomy" id="44056"/>
    <lineage>
        <taxon>Eukaryota</taxon>
        <taxon>Sar</taxon>
        <taxon>Stramenopiles</taxon>
        <taxon>Ochrophyta</taxon>
        <taxon>Pelagophyceae</taxon>
        <taxon>Pelagomonadales</taxon>
        <taxon>Pelagomonadaceae</taxon>
        <taxon>Aureococcus</taxon>
    </lineage>
</organism>